<dbReference type="PANTHER" id="PTHR13528">
    <property type="entry name" value="39S RIBOSOMAL PROTEIN L28, MITOCHONDRIAL"/>
    <property type="match status" value="1"/>
</dbReference>
<dbReference type="GO" id="GO:0005762">
    <property type="term" value="C:mitochondrial large ribosomal subunit"/>
    <property type="evidence" value="ECO:0007669"/>
    <property type="project" value="TreeGrafter"/>
</dbReference>
<comment type="caution">
    <text evidence="6">The sequence shown here is derived from an EMBL/GenBank/DDBJ whole genome shotgun (WGS) entry which is preliminary data.</text>
</comment>
<dbReference type="InterPro" id="IPR026569">
    <property type="entry name" value="Ribosomal_bL28"/>
</dbReference>
<dbReference type="Proteomes" id="UP000655588">
    <property type="component" value="Unassembled WGS sequence"/>
</dbReference>
<dbReference type="SUPFAM" id="SSF143800">
    <property type="entry name" value="L28p-like"/>
    <property type="match status" value="1"/>
</dbReference>
<keyword evidence="2" id="KW-0689">Ribosomal protein</keyword>
<reference evidence="6" key="1">
    <citation type="submission" date="2019-11" db="EMBL/GenBank/DDBJ databases">
        <title>The nuclear and mitochondrial genomes of Frieseomelitta varia - a highly eusocial stingless bee (Meliponini) with a permanently sterile worker caste.</title>
        <authorList>
            <person name="Freitas F.C.P."/>
            <person name="Lourenco A.P."/>
            <person name="Nunes F.M.F."/>
            <person name="Paschoal A.R."/>
            <person name="Abreu F.C.P."/>
            <person name="Barbin F.O."/>
            <person name="Bataglia L."/>
            <person name="Cardoso-Junior C.A.M."/>
            <person name="Cervoni M.S."/>
            <person name="Silva S.R."/>
            <person name="Dalarmi F."/>
            <person name="Del Lama M.A."/>
            <person name="Depintor T.S."/>
            <person name="Ferreira K.M."/>
            <person name="Goria P.S."/>
            <person name="Jaskot M.C."/>
            <person name="Lago D.C."/>
            <person name="Luna-Lucena D."/>
            <person name="Moda L.M."/>
            <person name="Nascimento L."/>
            <person name="Pedrino M."/>
            <person name="Rabico F.O."/>
            <person name="Sanches F.C."/>
            <person name="Santos D.E."/>
            <person name="Santos C.G."/>
            <person name="Vieira J."/>
            <person name="Lopes T.F."/>
            <person name="Barchuk A.R."/>
            <person name="Hartfelder K."/>
            <person name="Simoes Z.L.P."/>
            <person name="Bitondi M.M.G."/>
            <person name="Pinheiro D.G."/>
        </authorList>
    </citation>
    <scope>NUCLEOTIDE SEQUENCE</scope>
    <source>
        <strain evidence="6">USP_RPSP 00005682</strain>
        <tissue evidence="6">Whole individual</tissue>
    </source>
</reference>
<protein>
    <recommendedName>
        <fullName evidence="4">Large ribosomal subunit protein bL28m</fullName>
    </recommendedName>
    <alternativeName>
        <fullName evidence="5">39S ribosomal protein L28, mitochondrial</fullName>
    </alternativeName>
</protein>
<dbReference type="EMBL" id="WNWW01000255">
    <property type="protein sequence ID" value="KAF3427377.1"/>
    <property type="molecule type" value="Genomic_DNA"/>
</dbReference>
<proteinExistence type="inferred from homology"/>
<dbReference type="InterPro" id="IPR034704">
    <property type="entry name" value="Ribosomal_bL28/bL31-like_sf"/>
</dbReference>
<name>A0A833W8C6_9HYME</name>
<comment type="similarity">
    <text evidence="1">Belongs to the bacterial ribosomal protein bL28 family.</text>
</comment>
<accession>A0A833W8C6</accession>
<evidence type="ECO:0000256" key="4">
    <source>
        <dbReference type="ARBA" id="ARBA00035269"/>
    </source>
</evidence>
<evidence type="ECO:0000256" key="5">
    <source>
        <dbReference type="ARBA" id="ARBA00035538"/>
    </source>
</evidence>
<gene>
    <name evidence="6" type="ORF">E2986_09418</name>
</gene>
<dbReference type="GO" id="GO:0003735">
    <property type="term" value="F:structural constituent of ribosome"/>
    <property type="evidence" value="ECO:0007669"/>
    <property type="project" value="InterPro"/>
</dbReference>
<sequence length="273" mass="32835">MSMKHLGETLYHIRRPTRWTEGIGAALPEEYKKFWKEWKRTPTAVHYIEQKGKYMIFASRRPVQNVPLPLLYPEEFHKGIWGGEAVIQGFTKKHKYARRYPHFWFPTLKKSVVYSEVLDKYISIVVTNRTIDLINEHYGFDHYLLKTPACDLKSELALKIKREILLSLADKTLYPDDPLKREEIYNNYKEYLTAYTRDEIEWYGLTYKEACKKWIKHYAEKEKVMPLKLQYRAELIAELEQEKSQEVEKTIFVTDNYFCRWKLPWNPFSSRSD</sequence>
<evidence type="ECO:0000256" key="3">
    <source>
        <dbReference type="ARBA" id="ARBA00023274"/>
    </source>
</evidence>
<keyword evidence="7" id="KW-1185">Reference proteome</keyword>
<evidence type="ECO:0000313" key="7">
    <source>
        <dbReference type="Proteomes" id="UP000655588"/>
    </source>
</evidence>
<organism evidence="6 7">
    <name type="scientific">Frieseomelitta varia</name>
    <dbReference type="NCBI Taxonomy" id="561572"/>
    <lineage>
        <taxon>Eukaryota</taxon>
        <taxon>Metazoa</taxon>
        <taxon>Ecdysozoa</taxon>
        <taxon>Arthropoda</taxon>
        <taxon>Hexapoda</taxon>
        <taxon>Insecta</taxon>
        <taxon>Pterygota</taxon>
        <taxon>Neoptera</taxon>
        <taxon>Endopterygota</taxon>
        <taxon>Hymenoptera</taxon>
        <taxon>Apocrita</taxon>
        <taxon>Aculeata</taxon>
        <taxon>Apoidea</taxon>
        <taxon>Anthophila</taxon>
        <taxon>Apidae</taxon>
        <taxon>Frieseomelitta</taxon>
    </lineage>
</organism>
<dbReference type="AlphaFoldDB" id="A0A833W8C6"/>
<keyword evidence="3" id="KW-0687">Ribonucleoprotein</keyword>
<evidence type="ECO:0000256" key="2">
    <source>
        <dbReference type="ARBA" id="ARBA00022980"/>
    </source>
</evidence>
<evidence type="ECO:0000256" key="1">
    <source>
        <dbReference type="ARBA" id="ARBA00008760"/>
    </source>
</evidence>
<evidence type="ECO:0000313" key="6">
    <source>
        <dbReference type="EMBL" id="KAF3427377.1"/>
    </source>
</evidence>
<dbReference type="PANTHER" id="PTHR13528:SF2">
    <property type="entry name" value="LARGE RIBOSOMAL SUBUNIT PROTEIN BL28M"/>
    <property type="match status" value="1"/>
</dbReference>